<name>A0A9X2KSZ1_9GAMM</name>
<dbReference type="EMBL" id="JAMFTH010000001">
    <property type="protein sequence ID" value="MCP8898243.1"/>
    <property type="molecule type" value="Genomic_DNA"/>
</dbReference>
<evidence type="ECO:0000256" key="1">
    <source>
        <dbReference type="SAM" id="Phobius"/>
    </source>
</evidence>
<keyword evidence="1" id="KW-1133">Transmembrane helix</keyword>
<comment type="caution">
    <text evidence="3">The sequence shown here is derived from an EMBL/GenBank/DDBJ whole genome shotgun (WGS) entry which is preliminary data.</text>
</comment>
<reference evidence="3" key="1">
    <citation type="submission" date="2022-05" db="EMBL/GenBank/DDBJ databases">
        <authorList>
            <person name="Sun H.-N."/>
        </authorList>
    </citation>
    <scope>NUCLEOTIDE SEQUENCE</scope>
    <source>
        <strain evidence="3">HB14</strain>
    </source>
</reference>
<gene>
    <name evidence="3" type="ORF">M6D89_02890</name>
</gene>
<keyword evidence="4" id="KW-1185">Reference proteome</keyword>
<dbReference type="InterPro" id="IPR007065">
    <property type="entry name" value="HPP"/>
</dbReference>
<dbReference type="InterPro" id="IPR058581">
    <property type="entry name" value="TM_HPP"/>
</dbReference>
<feature type="transmembrane region" description="Helical" evidence="1">
    <location>
        <begin position="44"/>
        <end position="63"/>
    </location>
</feature>
<evidence type="ECO:0000259" key="2">
    <source>
        <dbReference type="Pfam" id="PF04982"/>
    </source>
</evidence>
<evidence type="ECO:0000313" key="3">
    <source>
        <dbReference type="EMBL" id="MCP8898243.1"/>
    </source>
</evidence>
<sequence length="310" mass="33714">MLKIAEFFGVESNTTSHREKLISGLGAFVGIASVYFISRGVLNEWGLVLMLASMGASAVLLFAVPHGTLSQPWPLIGGHLISAAIGVSCQWLLGDSVWTPAIAVGAAVTAMTYLRCIHPPGGATALAAVIGGAPVHQLGFTYLLVPVGLNVVAIFAAALVFNNLFAWRRYPSALMRSTPAATSTAPHLTHEDFAAAMHKLDTYVDVSSEELSHIFDMAWRHARDSEREPLLLRKGDYYSNGETGAQWCIRQVFDADDDLSIDKAKLIYRNVAGISGEQTVLCTAKEFRHWARFRVVNKNGRWVKTLDTVS</sequence>
<protein>
    <submittedName>
        <fullName evidence="3">HPP family protein</fullName>
    </submittedName>
</protein>
<dbReference type="PANTHER" id="PTHR33741">
    <property type="entry name" value="TRANSMEMBRANE PROTEIN DDB_G0269096-RELATED"/>
    <property type="match status" value="1"/>
</dbReference>
<feature type="domain" description="HPP transmembrane region" evidence="2">
    <location>
        <begin position="14"/>
        <end position="171"/>
    </location>
</feature>
<evidence type="ECO:0000313" key="4">
    <source>
        <dbReference type="Proteomes" id="UP001139319"/>
    </source>
</evidence>
<dbReference type="PANTHER" id="PTHR33741:SF5">
    <property type="entry name" value="TRANSMEMBRANE PROTEIN DDB_G0269096-RELATED"/>
    <property type="match status" value="1"/>
</dbReference>
<keyword evidence="1" id="KW-0472">Membrane</keyword>
<dbReference type="RefSeq" id="WP_253966528.1">
    <property type="nucleotide sequence ID" value="NZ_JAMFTH010000001.1"/>
</dbReference>
<accession>A0A9X2KSZ1</accession>
<dbReference type="Proteomes" id="UP001139319">
    <property type="component" value="Unassembled WGS sequence"/>
</dbReference>
<feature type="transmembrane region" description="Helical" evidence="1">
    <location>
        <begin position="21"/>
        <end position="38"/>
    </location>
</feature>
<keyword evidence="1" id="KW-0812">Transmembrane</keyword>
<reference evidence="3" key="2">
    <citation type="submission" date="2023-01" db="EMBL/GenBank/DDBJ databases">
        <title>Gilvimarinus xylanilyticus HB14 isolated from Caulerpa lentillifera aquaculture base in Hainan, China.</title>
        <authorList>
            <person name="Zhang Y.-J."/>
        </authorList>
    </citation>
    <scope>NUCLEOTIDE SEQUENCE</scope>
    <source>
        <strain evidence="3">HB14</strain>
    </source>
</reference>
<organism evidence="3 4">
    <name type="scientific">Gilvimarinus xylanilyticus</name>
    <dbReference type="NCBI Taxonomy" id="2944139"/>
    <lineage>
        <taxon>Bacteria</taxon>
        <taxon>Pseudomonadati</taxon>
        <taxon>Pseudomonadota</taxon>
        <taxon>Gammaproteobacteria</taxon>
        <taxon>Cellvibrionales</taxon>
        <taxon>Cellvibrionaceae</taxon>
        <taxon>Gilvimarinus</taxon>
    </lineage>
</organism>
<feature type="transmembrane region" description="Helical" evidence="1">
    <location>
        <begin position="149"/>
        <end position="167"/>
    </location>
</feature>
<dbReference type="Pfam" id="PF04982">
    <property type="entry name" value="TM_HPP"/>
    <property type="match status" value="1"/>
</dbReference>
<proteinExistence type="predicted"/>
<dbReference type="AlphaFoldDB" id="A0A9X2KSZ1"/>
<feature type="transmembrane region" description="Helical" evidence="1">
    <location>
        <begin position="75"/>
        <end position="93"/>
    </location>
</feature>